<organism evidence="1 2">
    <name type="scientific">Candidatus Arcanibacter lacustris</name>
    <dbReference type="NCBI Taxonomy" id="1607817"/>
    <lineage>
        <taxon>Bacteria</taxon>
        <taxon>Pseudomonadati</taxon>
        <taxon>Pseudomonadota</taxon>
        <taxon>Alphaproteobacteria</taxon>
        <taxon>Rickettsiales</taxon>
        <taxon>Candidatus Arcanibacter</taxon>
    </lineage>
</organism>
<dbReference type="PANTHER" id="PTHR13061:SF29">
    <property type="entry name" value="GAMMA CARBONIC ANHYDRASE-LIKE 1, MITOCHONDRIAL-RELATED"/>
    <property type="match status" value="1"/>
</dbReference>
<dbReference type="PANTHER" id="PTHR13061">
    <property type="entry name" value="DYNACTIN SUBUNIT P25"/>
    <property type="match status" value="1"/>
</dbReference>
<dbReference type="InterPro" id="IPR047324">
    <property type="entry name" value="LbH_gamma_CA-like"/>
</dbReference>
<dbReference type="InterPro" id="IPR050484">
    <property type="entry name" value="Transf_Hexapept/Carb_Anhydrase"/>
</dbReference>
<comment type="caution">
    <text evidence="1">The sequence shown here is derived from an EMBL/GenBank/DDBJ whole genome shotgun (WGS) entry which is preliminary data.</text>
</comment>
<accession>A0A0F5MNZ0</accession>
<protein>
    <submittedName>
        <fullName evidence="1">Carnitine operon protein CaiE</fullName>
    </submittedName>
</protein>
<evidence type="ECO:0000313" key="2">
    <source>
        <dbReference type="Proteomes" id="UP000033358"/>
    </source>
</evidence>
<sequence>MNHRPLIIPYNGVYPKIAKDAFIAPNAVIIGDVTIGSKSSIWFGCVVRGDVARITIGEETNIQDGSVIHVTRNGVDTIIGSGVTIGHKVLLHGCMINDGAFIGMGSTLMDRSIVESGSMVAAGSLVSGKKIIKTGEVWAGNPAKFFRAIKEEELSHIPVSAANYVKHAEEYLAMKF</sequence>
<dbReference type="Proteomes" id="UP000033358">
    <property type="component" value="Unassembled WGS sequence"/>
</dbReference>
<dbReference type="Pfam" id="PF00132">
    <property type="entry name" value="Hexapep"/>
    <property type="match status" value="1"/>
</dbReference>
<dbReference type="SUPFAM" id="SSF51161">
    <property type="entry name" value="Trimeric LpxA-like enzymes"/>
    <property type="match status" value="1"/>
</dbReference>
<reference evidence="1 2" key="1">
    <citation type="submission" date="2015-02" db="EMBL/GenBank/DDBJ databases">
        <title>Single cell genomics of a rare environmental alphaproteobacterium provides unique insights into Rickettsiaceae evolution.</title>
        <authorList>
            <person name="Martijn J."/>
            <person name="Schulz F."/>
            <person name="Zaremba-Niedzwiedzka K."/>
            <person name="Viklund J."/>
            <person name="Stepanauskas R."/>
            <person name="Andersson S.G.E."/>
            <person name="Horn M."/>
            <person name="Guy L."/>
            <person name="Ettema T.J.G."/>
        </authorList>
    </citation>
    <scope>NUCLEOTIDE SEQUENCE [LARGE SCALE GENOMIC DNA]</scope>
    <source>
        <strain evidence="1 2">SCGC AAA041-L04</strain>
    </source>
</reference>
<dbReference type="Gene3D" id="2.160.10.10">
    <property type="entry name" value="Hexapeptide repeat proteins"/>
    <property type="match status" value="1"/>
</dbReference>
<dbReference type="InterPro" id="IPR011004">
    <property type="entry name" value="Trimer_LpxA-like_sf"/>
</dbReference>
<evidence type="ECO:0000313" key="1">
    <source>
        <dbReference type="EMBL" id="KKB96548.1"/>
    </source>
</evidence>
<dbReference type="AlphaFoldDB" id="A0A0F5MNZ0"/>
<dbReference type="InterPro" id="IPR001451">
    <property type="entry name" value="Hexapep"/>
</dbReference>
<dbReference type="CDD" id="cd04645">
    <property type="entry name" value="LbH_gamma_CA_like"/>
    <property type="match status" value="1"/>
</dbReference>
<keyword evidence="2" id="KW-1185">Reference proteome</keyword>
<gene>
    <name evidence="1" type="primary">caiE</name>
    <name evidence="1" type="ORF">SZ25_00363</name>
</gene>
<dbReference type="EMBL" id="JYHA01000058">
    <property type="protein sequence ID" value="KKB96548.1"/>
    <property type="molecule type" value="Genomic_DNA"/>
</dbReference>
<name>A0A0F5MNZ0_9RICK</name>
<proteinExistence type="predicted"/>